<dbReference type="PANTHER" id="PTHR31373">
    <property type="entry name" value="OS06G0652100 PROTEIN"/>
    <property type="match status" value="1"/>
</dbReference>
<organism evidence="3 4">
    <name type="scientific">Crepidotus variabilis</name>
    <dbReference type="NCBI Taxonomy" id="179855"/>
    <lineage>
        <taxon>Eukaryota</taxon>
        <taxon>Fungi</taxon>
        <taxon>Dikarya</taxon>
        <taxon>Basidiomycota</taxon>
        <taxon>Agaricomycotina</taxon>
        <taxon>Agaricomycetes</taxon>
        <taxon>Agaricomycetidae</taxon>
        <taxon>Agaricales</taxon>
        <taxon>Agaricineae</taxon>
        <taxon>Crepidotaceae</taxon>
        <taxon>Crepidotus</taxon>
    </lineage>
</organism>
<name>A0A9P6E9P9_9AGAR</name>
<dbReference type="PANTHER" id="PTHR31373:SF27">
    <property type="entry name" value="TROVE DOMAIN-CONTAINING PROTEIN"/>
    <property type="match status" value="1"/>
</dbReference>
<dbReference type="InterPro" id="IPR036465">
    <property type="entry name" value="vWFA_dom_sf"/>
</dbReference>
<proteinExistence type="predicted"/>
<dbReference type="InterPro" id="IPR058580">
    <property type="entry name" value="DUF2828"/>
</dbReference>
<dbReference type="EMBL" id="MU157890">
    <property type="protein sequence ID" value="KAF9525012.1"/>
    <property type="molecule type" value="Genomic_DNA"/>
</dbReference>
<gene>
    <name evidence="3" type="ORF">CPB83DRAFT_860409</name>
</gene>
<comment type="caution">
    <text evidence="3">The sequence shown here is derived from an EMBL/GenBank/DDBJ whole genome shotgun (WGS) entry which is preliminary data.</text>
</comment>
<feature type="domain" description="DUF7788" evidence="2">
    <location>
        <begin position="490"/>
        <end position="719"/>
    </location>
</feature>
<dbReference type="InterPro" id="IPR056690">
    <property type="entry name" value="DUF7788"/>
</dbReference>
<reference evidence="3" key="1">
    <citation type="submission" date="2020-11" db="EMBL/GenBank/DDBJ databases">
        <authorList>
            <consortium name="DOE Joint Genome Institute"/>
            <person name="Ahrendt S."/>
            <person name="Riley R."/>
            <person name="Andreopoulos W."/>
            <person name="Labutti K."/>
            <person name="Pangilinan J."/>
            <person name="Ruiz-Duenas F.J."/>
            <person name="Barrasa J.M."/>
            <person name="Sanchez-Garcia M."/>
            <person name="Camarero S."/>
            <person name="Miyauchi S."/>
            <person name="Serrano A."/>
            <person name="Linde D."/>
            <person name="Babiker R."/>
            <person name="Drula E."/>
            <person name="Ayuso-Fernandez I."/>
            <person name="Pacheco R."/>
            <person name="Padilla G."/>
            <person name="Ferreira P."/>
            <person name="Barriuso J."/>
            <person name="Kellner H."/>
            <person name="Castanera R."/>
            <person name="Alfaro M."/>
            <person name="Ramirez L."/>
            <person name="Pisabarro A.G."/>
            <person name="Kuo A."/>
            <person name="Tritt A."/>
            <person name="Lipzen A."/>
            <person name="He G."/>
            <person name="Yan M."/>
            <person name="Ng V."/>
            <person name="Cullen D."/>
            <person name="Martin F."/>
            <person name="Rosso M.-N."/>
            <person name="Henrissat B."/>
            <person name="Hibbett D."/>
            <person name="Martinez A.T."/>
            <person name="Grigoriev I.V."/>
        </authorList>
    </citation>
    <scope>NUCLEOTIDE SEQUENCE</scope>
    <source>
        <strain evidence="3">CBS 506.95</strain>
    </source>
</reference>
<protein>
    <submittedName>
        <fullName evidence="3">Uncharacterized protein</fullName>
    </submittedName>
</protein>
<dbReference type="InterPro" id="IPR011205">
    <property type="entry name" value="UCP015417_vWA"/>
</dbReference>
<dbReference type="AlphaFoldDB" id="A0A9P6E9P9"/>
<evidence type="ECO:0000313" key="4">
    <source>
        <dbReference type="Proteomes" id="UP000807306"/>
    </source>
</evidence>
<keyword evidence="4" id="KW-1185">Reference proteome</keyword>
<evidence type="ECO:0000313" key="3">
    <source>
        <dbReference type="EMBL" id="KAF9525012.1"/>
    </source>
</evidence>
<evidence type="ECO:0000259" key="2">
    <source>
        <dbReference type="Pfam" id="PF25043"/>
    </source>
</evidence>
<dbReference type="Proteomes" id="UP000807306">
    <property type="component" value="Unassembled WGS sequence"/>
</dbReference>
<dbReference type="SUPFAM" id="SSF53300">
    <property type="entry name" value="vWA-like"/>
    <property type="match status" value="1"/>
</dbReference>
<dbReference type="OrthoDB" id="1149618at2759"/>
<sequence>MVSSNAFASTSARASSRSVSLPVVPELLNPNFLDALLPAKPTTPKDLTEVSSSNPMMEALKASSQRTLTANGAAAFSGTDSPTVDAFSSLSQYTSPPDLHRQLEKAWVEDANLTLRIIWNLRSIHDGKGEKEAFYRAFGWLYDNHPRTAISNLHMLVNPTCQIRNKKSQGAHGYWKDLLNLLALATVDELSSPHSKFLHSEREKYTYPSKHHVSASTPAERIEMSLANDAHNKEQATKERHTKYERNYQRLVQKLSQPKFRALYIAVARLFSEQLVKDFKVMHAARELGPDEDKIAFLKQLSLAAKWAPTPGGSHDRITNISTAIVELIYQSQVMFAYPSVLNTPLEAEKRAQVLRSFFQRWVLTELRQTSYCIEPLMSANRWKEISYNRVPSICMKNNTERFFKHDSEGFQNYLISVEQGKKKISGATLLPHELVAQVIKLSLAGNSSSSKSSALQEVKKKLAETEARVAEAQWKTLISNLRESGSIENSIAVCDVSGSMGSIYDCGDKRFGVSPILPAVSLSLVLAALAKPPFNGGFITFSSRPQFVTLDLNTPLQTQIERMVGAHWSMNTDFSAVFLDLLLPLAIQNKVKQEDMIKRIFIFSDMQFDAAGQMSDEKWKTNHDTIEKAYKEAGYEAPQIVYWDLSTSGNPTREVQDSGREGVAMMNGFSPAMLKVFVGEKEEDTMEWEKVTEDGESTTVVEKNEAEAFNPVNVMKKALMKQSFDGLVVVD</sequence>
<accession>A0A9P6E9P9</accession>
<dbReference type="Pfam" id="PF25043">
    <property type="entry name" value="DUF7788"/>
    <property type="match status" value="1"/>
</dbReference>
<dbReference type="PIRSF" id="PIRSF015417">
    <property type="entry name" value="T31B5_30_vWA"/>
    <property type="match status" value="1"/>
</dbReference>
<feature type="domain" description="DUF2828" evidence="1">
    <location>
        <begin position="69"/>
        <end position="488"/>
    </location>
</feature>
<dbReference type="Pfam" id="PF11443">
    <property type="entry name" value="DUF2828"/>
    <property type="match status" value="1"/>
</dbReference>
<evidence type="ECO:0000259" key="1">
    <source>
        <dbReference type="Pfam" id="PF11443"/>
    </source>
</evidence>
<dbReference type="Gene3D" id="3.40.50.410">
    <property type="entry name" value="von Willebrand factor, type A domain"/>
    <property type="match status" value="1"/>
</dbReference>